<feature type="domain" description="Membrane insertase YidC/Oxa/ALB C-terminal" evidence="15">
    <location>
        <begin position="348"/>
        <end position="526"/>
    </location>
</feature>
<dbReference type="PRINTS" id="PR00701">
    <property type="entry name" value="60KDINNERMP"/>
</dbReference>
<evidence type="ECO:0000256" key="2">
    <source>
        <dbReference type="ARBA" id="ARBA00010527"/>
    </source>
</evidence>
<keyword evidence="9 13" id="KW-0472">Membrane</keyword>
<dbReference type="PANTHER" id="PTHR12428">
    <property type="entry name" value="OXA1"/>
    <property type="match status" value="1"/>
</dbReference>
<dbReference type="InterPro" id="IPR019998">
    <property type="entry name" value="Membr_insert_YidC"/>
</dbReference>
<feature type="transmembrane region" description="Helical" evidence="13">
    <location>
        <begin position="491"/>
        <end position="513"/>
    </location>
</feature>
<feature type="transmembrane region" description="Helical" evidence="13">
    <location>
        <begin position="410"/>
        <end position="433"/>
    </location>
</feature>
<dbReference type="InterPro" id="IPR047196">
    <property type="entry name" value="YidC_ALB_C"/>
</dbReference>
<evidence type="ECO:0000313" key="17">
    <source>
        <dbReference type="EMBL" id="CAA6807338.1"/>
    </source>
</evidence>
<feature type="region of interest" description="Disordered" evidence="14">
    <location>
        <begin position="51"/>
        <end position="80"/>
    </location>
</feature>
<evidence type="ECO:0000256" key="11">
    <source>
        <dbReference type="ARBA" id="ARBA00033245"/>
    </source>
</evidence>
<dbReference type="InterPro" id="IPR038221">
    <property type="entry name" value="YidC_periplasmic_sf"/>
</dbReference>
<dbReference type="CDD" id="cd20070">
    <property type="entry name" value="5TM_YidC_Alb3"/>
    <property type="match status" value="1"/>
</dbReference>
<accession>A0A6S6SWI0</accession>
<evidence type="ECO:0000256" key="6">
    <source>
        <dbReference type="ARBA" id="ARBA00022692"/>
    </source>
</evidence>
<dbReference type="AlphaFoldDB" id="A0A6S6SWI0"/>
<comment type="similarity">
    <text evidence="2 13">Belongs to the OXA1/ALB3/YidC family. Type 1 subfamily.</text>
</comment>
<dbReference type="NCBIfam" id="NF002357">
    <property type="entry name" value="PRK01318.2-4"/>
    <property type="match status" value="1"/>
</dbReference>
<evidence type="ECO:0000256" key="8">
    <source>
        <dbReference type="ARBA" id="ARBA00022989"/>
    </source>
</evidence>
<feature type="compositionally biased region" description="Polar residues" evidence="14">
    <location>
        <begin position="53"/>
        <end position="80"/>
    </location>
</feature>
<keyword evidence="10 13" id="KW-0143">Chaperone</keyword>
<organism evidence="17">
    <name type="scientific">uncultured Sulfurovum sp</name>
    <dbReference type="NCBI Taxonomy" id="269237"/>
    <lineage>
        <taxon>Bacteria</taxon>
        <taxon>Pseudomonadati</taxon>
        <taxon>Campylobacterota</taxon>
        <taxon>Epsilonproteobacteria</taxon>
        <taxon>Campylobacterales</taxon>
        <taxon>Sulfurovaceae</taxon>
        <taxon>Sulfurovum</taxon>
        <taxon>environmental samples</taxon>
    </lineage>
</organism>
<comment type="function">
    <text evidence="13">Required for the insertion and/or proper folding and/or complex formation of integral membrane proteins into the membrane. Involved in integration of membrane proteins that insert both dependently and independently of the Sec translocase complex, as well as at least some lipoproteins. Aids folding of multispanning membrane proteins.</text>
</comment>
<feature type="transmembrane region" description="Helical" evidence="13">
    <location>
        <begin position="445"/>
        <end position="471"/>
    </location>
</feature>
<evidence type="ECO:0000259" key="16">
    <source>
        <dbReference type="Pfam" id="PF14849"/>
    </source>
</evidence>
<comment type="subunit">
    <text evidence="13">Interacts with the Sec translocase complex via SecD. Specifically interacts with transmembrane segments of nascent integral membrane proteins during membrane integration.</text>
</comment>
<dbReference type="Gene3D" id="2.70.98.90">
    <property type="match status" value="1"/>
</dbReference>
<feature type="domain" description="Membrane insertase YidC N-terminal" evidence="16">
    <location>
        <begin position="92"/>
        <end position="337"/>
    </location>
</feature>
<protein>
    <recommendedName>
        <fullName evidence="3 13">Membrane protein insertase YidC</fullName>
    </recommendedName>
    <alternativeName>
        <fullName evidence="12 13">Foldase YidC</fullName>
    </alternativeName>
    <alternativeName>
        <fullName evidence="11 13">Membrane integrase YidC</fullName>
    </alternativeName>
    <alternativeName>
        <fullName evidence="13">Membrane protein YidC</fullName>
    </alternativeName>
</protein>
<dbReference type="EMBL" id="CACVAX010000016">
    <property type="protein sequence ID" value="CAA6807338.1"/>
    <property type="molecule type" value="Genomic_DNA"/>
</dbReference>
<name>A0A6S6SWI0_9BACT</name>
<dbReference type="Pfam" id="PF14849">
    <property type="entry name" value="YidC_periplas"/>
    <property type="match status" value="1"/>
</dbReference>
<dbReference type="NCBIfam" id="TIGR03592">
    <property type="entry name" value="yidC_oxa1_cterm"/>
    <property type="match status" value="1"/>
</dbReference>
<proteinExistence type="inferred from homology"/>
<dbReference type="GO" id="GO:0005886">
    <property type="term" value="C:plasma membrane"/>
    <property type="evidence" value="ECO:0007669"/>
    <property type="project" value="UniProtKB-SubCell"/>
</dbReference>
<dbReference type="Pfam" id="PF02096">
    <property type="entry name" value="60KD_IMP"/>
    <property type="match status" value="1"/>
</dbReference>
<evidence type="ECO:0000256" key="5">
    <source>
        <dbReference type="ARBA" id="ARBA00022475"/>
    </source>
</evidence>
<evidence type="ECO:0000256" key="14">
    <source>
        <dbReference type="SAM" id="MobiDB-lite"/>
    </source>
</evidence>
<dbReference type="InterPro" id="IPR001708">
    <property type="entry name" value="YidC/ALB3/OXA1/COX18"/>
</dbReference>
<evidence type="ECO:0000256" key="12">
    <source>
        <dbReference type="ARBA" id="ARBA00033342"/>
    </source>
</evidence>
<dbReference type="NCBIfam" id="TIGR03593">
    <property type="entry name" value="yidC_nterm"/>
    <property type="match status" value="1"/>
</dbReference>
<dbReference type="InterPro" id="IPR028055">
    <property type="entry name" value="YidC/Oxa/ALB_C"/>
</dbReference>
<evidence type="ECO:0000256" key="9">
    <source>
        <dbReference type="ARBA" id="ARBA00023136"/>
    </source>
</evidence>
<dbReference type="GO" id="GO:0051205">
    <property type="term" value="P:protein insertion into membrane"/>
    <property type="evidence" value="ECO:0007669"/>
    <property type="project" value="TreeGrafter"/>
</dbReference>
<keyword evidence="8 13" id="KW-1133">Transmembrane helix</keyword>
<dbReference type="HAMAP" id="MF_01810">
    <property type="entry name" value="YidC_type1"/>
    <property type="match status" value="1"/>
</dbReference>
<evidence type="ECO:0000256" key="4">
    <source>
        <dbReference type="ARBA" id="ARBA00022448"/>
    </source>
</evidence>
<feature type="transmembrane region" description="Helical" evidence="13">
    <location>
        <begin position="12"/>
        <end position="29"/>
    </location>
</feature>
<evidence type="ECO:0000259" key="15">
    <source>
        <dbReference type="Pfam" id="PF02096"/>
    </source>
</evidence>
<keyword evidence="6 13" id="KW-0812">Transmembrane</keyword>
<evidence type="ECO:0000256" key="3">
    <source>
        <dbReference type="ARBA" id="ARBA00015325"/>
    </source>
</evidence>
<gene>
    <name evidence="13" type="primary">yidC</name>
    <name evidence="17" type="ORF">HELGO_WM14095</name>
</gene>
<dbReference type="PANTHER" id="PTHR12428:SF65">
    <property type="entry name" value="CYTOCHROME C OXIDASE ASSEMBLY PROTEIN COX18, MITOCHONDRIAL"/>
    <property type="match status" value="1"/>
</dbReference>
<dbReference type="GO" id="GO:0015031">
    <property type="term" value="P:protein transport"/>
    <property type="evidence" value="ECO:0007669"/>
    <property type="project" value="UniProtKB-KW"/>
</dbReference>
<keyword evidence="4 13" id="KW-0813">Transport</keyword>
<feature type="transmembrane region" description="Helical" evidence="13">
    <location>
        <begin position="348"/>
        <end position="368"/>
    </location>
</feature>
<reference evidence="17" key="1">
    <citation type="submission" date="2020-01" db="EMBL/GenBank/DDBJ databases">
        <authorList>
            <person name="Meier V. D."/>
            <person name="Meier V D."/>
        </authorList>
    </citation>
    <scope>NUCLEOTIDE SEQUENCE</scope>
    <source>
        <strain evidence="17">HLG_WM_MAG_04</strain>
    </source>
</reference>
<dbReference type="InterPro" id="IPR028053">
    <property type="entry name" value="Membr_insert_YidC_N"/>
</dbReference>
<dbReference type="CDD" id="cd19960">
    <property type="entry name" value="YidC_peri"/>
    <property type="match status" value="1"/>
</dbReference>
<sequence length="541" mass="61026">MEQQSDLQKRLLLALTLSFVVFIAFDLFMPKPIKPLDANVTSKTEQVKVEESTAPQVVNTTTSAPAPSVASTLTAPSTNSAAPVSTFKVLTSVNSDRFIYSIDELGRIAQVKMLEKKYEYEGEKLKLLNPNWVKPLEIRFSDKALNEEALKTPYSTSAESVYLASGGTKVTLTQKLSSTTVTKELTFYQDGHYDLNINLSTPQPYFVMPGRRPNADHTIYMVNQGAMLKKSAGEILIIEDGDADSEDKLNGINIDFASSFDRYFASILYDFDKPLKVYTQITADENALVFIQGEQSFALHGYLGPKESTVLANINPKLTDAIEYGVITFFAKPLFQLLEWFHNLVGNWGWAIVLVTLLIKLVLFPLSYKGMMSMQKLKDLAPQMKELKTKYGKDPQKMNMKMMEMYKKEGANPMGGCLPMLMQIPIFFAIYRVLLNAVELQGAEWALWIADLSIKDPFYVLPILMGASMWYQQKLTPNTMTDPMQQKIFQWLPVVMTIFFLTFPAGLVLYWLVNNLFTIAQQFVINSAYEKQKAAKAALRK</sequence>
<evidence type="ECO:0000256" key="13">
    <source>
        <dbReference type="HAMAP-Rule" id="MF_01810"/>
    </source>
</evidence>
<evidence type="ECO:0000256" key="7">
    <source>
        <dbReference type="ARBA" id="ARBA00022927"/>
    </source>
</evidence>
<evidence type="ECO:0000256" key="10">
    <source>
        <dbReference type="ARBA" id="ARBA00023186"/>
    </source>
</evidence>
<comment type="subcellular location">
    <subcellularLocation>
        <location evidence="1">Cell inner membrane</location>
        <topology evidence="1">Multi-pass membrane protein</topology>
    </subcellularLocation>
    <subcellularLocation>
        <location evidence="13">Cell membrane</location>
        <topology evidence="13">Multi-pass membrane protein</topology>
    </subcellularLocation>
</comment>
<dbReference type="GO" id="GO:0032977">
    <property type="term" value="F:membrane insertase activity"/>
    <property type="evidence" value="ECO:0007669"/>
    <property type="project" value="InterPro"/>
</dbReference>
<keyword evidence="5 13" id="KW-1003">Cell membrane</keyword>
<evidence type="ECO:0000256" key="1">
    <source>
        <dbReference type="ARBA" id="ARBA00004429"/>
    </source>
</evidence>
<dbReference type="PRINTS" id="PR01900">
    <property type="entry name" value="YIDCPROTEIN"/>
</dbReference>
<keyword evidence="7 13" id="KW-0653">Protein transport</keyword>